<keyword evidence="2" id="KW-1185">Reference proteome</keyword>
<dbReference type="RefSeq" id="WP_263735902.1">
    <property type="nucleotide sequence ID" value="NZ_JAOWKY010000005.1"/>
</dbReference>
<organism evidence="1 2">
    <name type="scientific">Albidovulum marisflavi</name>
    <dbReference type="NCBI Taxonomy" id="2984159"/>
    <lineage>
        <taxon>Bacteria</taxon>
        <taxon>Pseudomonadati</taxon>
        <taxon>Pseudomonadota</taxon>
        <taxon>Alphaproteobacteria</taxon>
        <taxon>Rhodobacterales</taxon>
        <taxon>Paracoccaceae</taxon>
        <taxon>Albidovulum</taxon>
    </lineage>
</organism>
<dbReference type="EMBL" id="JAOWKY010000005">
    <property type="protein sequence ID" value="MCV2870226.1"/>
    <property type="molecule type" value="Genomic_DNA"/>
</dbReference>
<proteinExistence type="predicted"/>
<reference evidence="1 2" key="1">
    <citation type="submission" date="2022-10" db="EMBL/GenBank/DDBJ databases">
        <title>Defluviimonas sp. nov., isolated from ocean surface water.</title>
        <authorList>
            <person name="He W."/>
            <person name="Wang L."/>
            <person name="Zhang D.-F."/>
        </authorList>
    </citation>
    <scope>NUCLEOTIDE SEQUENCE [LARGE SCALE GENOMIC DNA]</scope>
    <source>
        <strain evidence="1 2">WL0002</strain>
    </source>
</reference>
<gene>
    <name evidence="1" type="ORF">OEW28_16490</name>
</gene>
<sequence length="281" mass="32705">MSQFDTNMDEDEYRTFVTRLRDASPKRRDRDETPIDVAHFARLHQTAQEYSERSRTYRPALRGDAHAYQQQIKMLLPTLKSPEDTRFERALRSQMKEWEELSRLCDRFIRAYRVEMGTPIPDDMDPVIEARGRDRTPRKPKLPDTLYTVDGPRAVYMGTREGLSFRKATKDTINLQTHCGICRNPINPGDETDIDHKDSWAAFQDKPPGVPLTVICYQGWHFHAFMKDEMTVAYNYIPNLQRAHKDCNTRKNGEKGLYHQSIHSIGRCPGEECDAIKVRKG</sequence>
<comment type="caution">
    <text evidence="1">The sequence shown here is derived from an EMBL/GenBank/DDBJ whole genome shotgun (WGS) entry which is preliminary data.</text>
</comment>
<accession>A0ABT2ZHL7</accession>
<protein>
    <recommendedName>
        <fullName evidence="3">HNH endonuclease</fullName>
    </recommendedName>
</protein>
<evidence type="ECO:0000313" key="2">
    <source>
        <dbReference type="Proteomes" id="UP001652542"/>
    </source>
</evidence>
<evidence type="ECO:0008006" key="3">
    <source>
        <dbReference type="Google" id="ProtNLM"/>
    </source>
</evidence>
<dbReference type="Proteomes" id="UP001652542">
    <property type="component" value="Unassembled WGS sequence"/>
</dbReference>
<name>A0ABT2ZHL7_9RHOB</name>
<evidence type="ECO:0000313" key="1">
    <source>
        <dbReference type="EMBL" id="MCV2870226.1"/>
    </source>
</evidence>